<name>A0AAE1JLP5_9FABA</name>
<dbReference type="AlphaFoldDB" id="A0AAE1JLP5"/>
<evidence type="ECO:0000313" key="2">
    <source>
        <dbReference type="Proteomes" id="UP001293593"/>
    </source>
</evidence>
<evidence type="ECO:0000313" key="1">
    <source>
        <dbReference type="EMBL" id="KAK4272826.1"/>
    </source>
</evidence>
<dbReference type="Proteomes" id="UP001293593">
    <property type="component" value="Unassembled WGS sequence"/>
</dbReference>
<comment type="caution">
    <text evidence="1">The sequence shown here is derived from an EMBL/GenBank/DDBJ whole genome shotgun (WGS) entry which is preliminary data.</text>
</comment>
<reference evidence="1" key="1">
    <citation type="submission" date="2023-10" db="EMBL/GenBank/DDBJ databases">
        <title>Chromosome-level genome of the transformable northern wattle, Acacia crassicarpa.</title>
        <authorList>
            <person name="Massaro I."/>
            <person name="Sinha N.R."/>
            <person name="Poethig S."/>
            <person name="Leichty A.R."/>
        </authorList>
    </citation>
    <scope>NUCLEOTIDE SEQUENCE</scope>
    <source>
        <strain evidence="1">Acra3RX</strain>
        <tissue evidence="1">Leaf</tissue>
    </source>
</reference>
<gene>
    <name evidence="1" type="ORF">QN277_021329</name>
</gene>
<accession>A0AAE1JLP5</accession>
<dbReference type="EMBL" id="JAWXYG010000005">
    <property type="protein sequence ID" value="KAK4272826.1"/>
    <property type="molecule type" value="Genomic_DNA"/>
</dbReference>
<keyword evidence="2" id="KW-1185">Reference proteome</keyword>
<organism evidence="1 2">
    <name type="scientific">Acacia crassicarpa</name>
    <name type="common">northern wattle</name>
    <dbReference type="NCBI Taxonomy" id="499986"/>
    <lineage>
        <taxon>Eukaryota</taxon>
        <taxon>Viridiplantae</taxon>
        <taxon>Streptophyta</taxon>
        <taxon>Embryophyta</taxon>
        <taxon>Tracheophyta</taxon>
        <taxon>Spermatophyta</taxon>
        <taxon>Magnoliopsida</taxon>
        <taxon>eudicotyledons</taxon>
        <taxon>Gunneridae</taxon>
        <taxon>Pentapetalae</taxon>
        <taxon>rosids</taxon>
        <taxon>fabids</taxon>
        <taxon>Fabales</taxon>
        <taxon>Fabaceae</taxon>
        <taxon>Caesalpinioideae</taxon>
        <taxon>mimosoid clade</taxon>
        <taxon>Acacieae</taxon>
        <taxon>Acacia</taxon>
    </lineage>
</organism>
<sequence length="104" mass="12055">MQNQPKIRNHGLTNSLFGIFSTPRTKLRSPSPSLLCLVPISSLPPLNPVYYSPLPLSTRLLYVRVARFLMSFDERVAPLTIQQKQRWRHGRSLRDYCWISCDVI</sequence>
<proteinExistence type="predicted"/>
<protein>
    <submittedName>
        <fullName evidence="1">Uncharacterized protein</fullName>
    </submittedName>
</protein>